<dbReference type="PANTHER" id="PTHR12526:SF636">
    <property type="entry name" value="BLL3647 PROTEIN"/>
    <property type="match status" value="1"/>
</dbReference>
<keyword evidence="4" id="KW-1185">Reference proteome</keyword>
<evidence type="ECO:0000313" key="3">
    <source>
        <dbReference type="EMBL" id="MBB3924847.1"/>
    </source>
</evidence>
<dbReference type="Proteomes" id="UP000571950">
    <property type="component" value="Unassembled WGS sequence"/>
</dbReference>
<reference evidence="3 4" key="1">
    <citation type="submission" date="2020-08" db="EMBL/GenBank/DDBJ databases">
        <title>Genomic Encyclopedia of Type Strains, Phase IV (KMG-IV): sequencing the most valuable type-strain genomes for metagenomic binning, comparative biology and taxonomic classification.</title>
        <authorList>
            <person name="Goeker M."/>
        </authorList>
    </citation>
    <scope>NUCLEOTIDE SEQUENCE [LARGE SCALE GENOMIC DNA]</scope>
    <source>
        <strain evidence="3 4">DSM 26189</strain>
    </source>
</reference>
<name>A0A7W6BJS1_9SPHN</name>
<keyword evidence="1" id="KW-0812">Transmembrane</keyword>
<evidence type="ECO:0000256" key="1">
    <source>
        <dbReference type="SAM" id="Phobius"/>
    </source>
</evidence>
<sequence length="383" mass="41596">MRLCLFTRAWRASGTGLYASELARGMAEAGLEVTFVAPRSSDPKLERPMDGLRRLRQPHERPGAGRLRNAVLSLSRIAAGFLLLARARLANRVFVVTIMDPLPFALAMLLLLRLSGARIIFVVHDPLPHAWHLPPFLRAVERAAWHGTHRLSHALVVLSEPTREVLMRELPDFRGPVAVIDHGIVAADRAAPLPRQGVLLLFGTLRSNKGIVEAIEGVRLARAAMAGPLALLIRGGGHRDEAAYLAEIRHAAEAAGDAVDLEVGYVGEEALPDLIARCDALLMPYKDFHSQSGVAMVAGGHARPVIASAAGGIASLMAEGMPCSPIAQPVTGESVGAAILSYFQRPYDEWESSALRYRDHMLDRYGWKRIGARFGELARQLLA</sequence>
<protein>
    <submittedName>
        <fullName evidence="3">Glycosyltransferase involved in cell wall biosynthesis</fullName>
    </submittedName>
</protein>
<comment type="caution">
    <text evidence="3">The sequence shown here is derived from an EMBL/GenBank/DDBJ whole genome shotgun (WGS) entry which is preliminary data.</text>
</comment>
<dbReference type="InterPro" id="IPR028098">
    <property type="entry name" value="Glyco_trans_4-like_N"/>
</dbReference>
<feature type="domain" description="Glycosyltransferase subfamily 4-like N-terminal" evidence="2">
    <location>
        <begin position="13"/>
        <end position="184"/>
    </location>
</feature>
<dbReference type="Pfam" id="PF13692">
    <property type="entry name" value="Glyco_trans_1_4"/>
    <property type="match status" value="1"/>
</dbReference>
<keyword evidence="3" id="KW-0808">Transferase</keyword>
<organism evidence="3 4">
    <name type="scientific">Sphingobium jiangsuense</name>
    <dbReference type="NCBI Taxonomy" id="870476"/>
    <lineage>
        <taxon>Bacteria</taxon>
        <taxon>Pseudomonadati</taxon>
        <taxon>Pseudomonadota</taxon>
        <taxon>Alphaproteobacteria</taxon>
        <taxon>Sphingomonadales</taxon>
        <taxon>Sphingomonadaceae</taxon>
        <taxon>Sphingobium</taxon>
    </lineage>
</organism>
<dbReference type="Gene3D" id="3.40.50.2000">
    <property type="entry name" value="Glycogen Phosphorylase B"/>
    <property type="match status" value="2"/>
</dbReference>
<keyword evidence="1" id="KW-1133">Transmembrane helix</keyword>
<keyword evidence="1" id="KW-0472">Membrane</keyword>
<dbReference type="Pfam" id="PF13439">
    <property type="entry name" value="Glyco_transf_4"/>
    <property type="match status" value="1"/>
</dbReference>
<feature type="transmembrane region" description="Helical" evidence="1">
    <location>
        <begin position="93"/>
        <end position="112"/>
    </location>
</feature>
<evidence type="ECO:0000313" key="4">
    <source>
        <dbReference type="Proteomes" id="UP000571950"/>
    </source>
</evidence>
<dbReference type="EMBL" id="JACIDT010000002">
    <property type="protein sequence ID" value="MBB3924847.1"/>
    <property type="molecule type" value="Genomic_DNA"/>
</dbReference>
<accession>A0A7W6BJS1</accession>
<dbReference type="RefSeq" id="WP_284277781.1">
    <property type="nucleotide sequence ID" value="NZ_BSPS01000036.1"/>
</dbReference>
<dbReference type="SUPFAM" id="SSF53756">
    <property type="entry name" value="UDP-Glycosyltransferase/glycogen phosphorylase"/>
    <property type="match status" value="1"/>
</dbReference>
<dbReference type="GO" id="GO:0016757">
    <property type="term" value="F:glycosyltransferase activity"/>
    <property type="evidence" value="ECO:0007669"/>
    <property type="project" value="TreeGrafter"/>
</dbReference>
<dbReference type="CDD" id="cd03801">
    <property type="entry name" value="GT4_PimA-like"/>
    <property type="match status" value="1"/>
</dbReference>
<gene>
    <name evidence="3" type="ORF">GGR43_000548</name>
</gene>
<proteinExistence type="predicted"/>
<dbReference type="AlphaFoldDB" id="A0A7W6BJS1"/>
<dbReference type="PANTHER" id="PTHR12526">
    <property type="entry name" value="GLYCOSYLTRANSFERASE"/>
    <property type="match status" value="1"/>
</dbReference>
<evidence type="ECO:0000259" key="2">
    <source>
        <dbReference type="Pfam" id="PF13439"/>
    </source>
</evidence>